<feature type="transmembrane region" description="Helical" evidence="1">
    <location>
        <begin position="12"/>
        <end position="36"/>
    </location>
</feature>
<dbReference type="OrthoDB" id="6594879at2"/>
<name>A0A419NAP8_9GAMM</name>
<evidence type="ECO:0000313" key="2">
    <source>
        <dbReference type="EMBL" id="RJT45088.1"/>
    </source>
</evidence>
<keyword evidence="1" id="KW-0812">Transmembrane</keyword>
<dbReference type="InterPro" id="IPR022553">
    <property type="entry name" value="DUF2645"/>
</dbReference>
<comment type="caution">
    <text evidence="2">The sequence shown here is derived from an EMBL/GenBank/DDBJ whole genome shotgun (WGS) entry which is preliminary data.</text>
</comment>
<protein>
    <submittedName>
        <fullName evidence="2">DUF2645 family protein</fullName>
    </submittedName>
</protein>
<gene>
    <name evidence="2" type="ORF">D6C13_08340</name>
</gene>
<keyword evidence="1" id="KW-0472">Membrane</keyword>
<feature type="transmembrane region" description="Helical" evidence="1">
    <location>
        <begin position="89"/>
        <end position="109"/>
    </location>
</feature>
<sequence length="115" mass="13513">MKKTIKKSNILRVILNVIITVYMLFMMFLCTLFSSFGQEIFIDGEEIKDVCYVISNFVSDDYRVIAIPILIMVVPVFIYSCIINFNNKVINISLVLFVLVWVCCFIIKFRNCLWF</sequence>
<accession>A0A419NAP8</accession>
<dbReference type="EMBL" id="RAHH01000008">
    <property type="protein sequence ID" value="RJT45088.1"/>
    <property type="molecule type" value="Genomic_DNA"/>
</dbReference>
<organism evidence="2 3">
    <name type="scientific">Rahnella woolbedingensis</name>
    <dbReference type="NCBI Taxonomy" id="1510574"/>
    <lineage>
        <taxon>Bacteria</taxon>
        <taxon>Pseudomonadati</taxon>
        <taxon>Pseudomonadota</taxon>
        <taxon>Gammaproteobacteria</taxon>
        <taxon>Enterobacterales</taxon>
        <taxon>Yersiniaceae</taxon>
        <taxon>Rahnella</taxon>
    </lineage>
</organism>
<keyword evidence="3" id="KW-1185">Reference proteome</keyword>
<dbReference type="RefSeq" id="WP_120132322.1">
    <property type="nucleotide sequence ID" value="NZ_RAHH01000008.1"/>
</dbReference>
<dbReference type="AlphaFoldDB" id="A0A419NAP8"/>
<dbReference type="Pfam" id="PF10840">
    <property type="entry name" value="DUF2645"/>
    <property type="match status" value="1"/>
</dbReference>
<feature type="transmembrane region" description="Helical" evidence="1">
    <location>
        <begin position="62"/>
        <end position="82"/>
    </location>
</feature>
<proteinExistence type="predicted"/>
<evidence type="ECO:0000313" key="3">
    <source>
        <dbReference type="Proteomes" id="UP000284908"/>
    </source>
</evidence>
<dbReference type="Proteomes" id="UP000284908">
    <property type="component" value="Unassembled WGS sequence"/>
</dbReference>
<keyword evidence="1" id="KW-1133">Transmembrane helix</keyword>
<evidence type="ECO:0000256" key="1">
    <source>
        <dbReference type="SAM" id="Phobius"/>
    </source>
</evidence>
<reference evidence="2 3" key="1">
    <citation type="submission" date="2018-09" db="EMBL/GenBank/DDBJ databases">
        <authorList>
            <person name="Le Fleche-Mateos A."/>
        </authorList>
    </citation>
    <scope>NUCLEOTIDE SEQUENCE [LARGE SCALE GENOMIC DNA]</scope>
    <source>
        <strain evidence="2 3">DSM 27399</strain>
    </source>
</reference>